<comment type="caution">
    <text evidence="1">The sequence shown here is derived from an EMBL/GenBank/DDBJ whole genome shotgun (WGS) entry which is preliminary data.</text>
</comment>
<name>A0A9J5X340_SOLCO</name>
<sequence length="69" mass="7926">MLDHWVFGPLRLLQLSSNFGQPIIFRYHNLVRPHMASLDGRCSSSVVFRSSLILTVQSNKVARPIRQSF</sequence>
<keyword evidence="2" id="KW-1185">Reference proteome</keyword>
<dbReference type="AlphaFoldDB" id="A0A9J5X340"/>
<proteinExistence type="predicted"/>
<accession>A0A9J5X340</accession>
<evidence type="ECO:0000313" key="2">
    <source>
        <dbReference type="Proteomes" id="UP000824120"/>
    </source>
</evidence>
<evidence type="ECO:0000313" key="1">
    <source>
        <dbReference type="EMBL" id="KAG5582665.1"/>
    </source>
</evidence>
<reference evidence="1 2" key="1">
    <citation type="submission" date="2020-09" db="EMBL/GenBank/DDBJ databases">
        <title>De no assembly of potato wild relative species, Solanum commersonii.</title>
        <authorList>
            <person name="Cho K."/>
        </authorList>
    </citation>
    <scope>NUCLEOTIDE SEQUENCE [LARGE SCALE GENOMIC DNA]</scope>
    <source>
        <strain evidence="1">LZ3.2</strain>
        <tissue evidence="1">Leaf</tissue>
    </source>
</reference>
<dbReference type="Proteomes" id="UP000824120">
    <property type="component" value="Chromosome 10"/>
</dbReference>
<gene>
    <name evidence="1" type="ORF">H5410_053292</name>
</gene>
<dbReference type="EMBL" id="JACXVP010000010">
    <property type="protein sequence ID" value="KAG5582665.1"/>
    <property type="molecule type" value="Genomic_DNA"/>
</dbReference>
<protein>
    <submittedName>
        <fullName evidence="1">Uncharacterized protein</fullName>
    </submittedName>
</protein>
<organism evidence="1 2">
    <name type="scientific">Solanum commersonii</name>
    <name type="common">Commerson's wild potato</name>
    <name type="synonym">Commerson's nightshade</name>
    <dbReference type="NCBI Taxonomy" id="4109"/>
    <lineage>
        <taxon>Eukaryota</taxon>
        <taxon>Viridiplantae</taxon>
        <taxon>Streptophyta</taxon>
        <taxon>Embryophyta</taxon>
        <taxon>Tracheophyta</taxon>
        <taxon>Spermatophyta</taxon>
        <taxon>Magnoliopsida</taxon>
        <taxon>eudicotyledons</taxon>
        <taxon>Gunneridae</taxon>
        <taxon>Pentapetalae</taxon>
        <taxon>asterids</taxon>
        <taxon>lamiids</taxon>
        <taxon>Solanales</taxon>
        <taxon>Solanaceae</taxon>
        <taxon>Solanoideae</taxon>
        <taxon>Solaneae</taxon>
        <taxon>Solanum</taxon>
    </lineage>
</organism>